<feature type="region of interest" description="Disordered" evidence="15">
    <location>
        <begin position="268"/>
        <end position="292"/>
    </location>
</feature>
<gene>
    <name evidence="18" type="ORF">J3Q64DRAFT_1760893</name>
</gene>
<accession>A0ABR3AQR0</accession>
<feature type="domain" description="Radical SAM core" evidence="17">
    <location>
        <begin position="396"/>
        <end position="639"/>
    </location>
</feature>
<dbReference type="EMBL" id="JBCLYO010000021">
    <property type="protein sequence ID" value="KAL0079693.1"/>
    <property type="molecule type" value="Genomic_DNA"/>
</dbReference>
<dbReference type="SFLD" id="SFLDS00029">
    <property type="entry name" value="Radical_SAM"/>
    <property type="match status" value="1"/>
</dbReference>
<evidence type="ECO:0000256" key="15">
    <source>
        <dbReference type="SAM" id="MobiDB-lite"/>
    </source>
</evidence>
<dbReference type="SUPFAM" id="SSF52218">
    <property type="entry name" value="Flavoproteins"/>
    <property type="match status" value="1"/>
</dbReference>
<reference evidence="18 19" key="1">
    <citation type="submission" date="2024-04" db="EMBL/GenBank/DDBJ databases">
        <title>Symmetric and asymmetric DNA N6-adenine methylation regulates different biological responses in Mucorales.</title>
        <authorList>
            <consortium name="Lawrence Berkeley National Laboratory"/>
            <person name="Lax C."/>
            <person name="Mondo S.J."/>
            <person name="Osorio-Concepcion M."/>
            <person name="Muszewska A."/>
            <person name="Corrochano-Luque M."/>
            <person name="Gutierrez G."/>
            <person name="Riley R."/>
            <person name="Lipzen A."/>
            <person name="Guo J."/>
            <person name="Hundley H."/>
            <person name="Amirebrahimi M."/>
            <person name="Ng V."/>
            <person name="Lorenzo-Gutierrez D."/>
            <person name="Binder U."/>
            <person name="Yang J."/>
            <person name="Song Y."/>
            <person name="Canovas D."/>
            <person name="Navarro E."/>
            <person name="Freitag M."/>
            <person name="Gabaldon T."/>
            <person name="Grigoriev I.V."/>
            <person name="Corrochano L.M."/>
            <person name="Nicolas F.E."/>
            <person name="Garre V."/>
        </authorList>
    </citation>
    <scope>NUCLEOTIDE SEQUENCE [LARGE SCALE GENOMIC DNA]</scope>
    <source>
        <strain evidence="18 19">L51</strain>
    </source>
</reference>
<evidence type="ECO:0000256" key="2">
    <source>
        <dbReference type="ARBA" id="ARBA00004797"/>
    </source>
</evidence>
<dbReference type="Proteomes" id="UP001448207">
    <property type="component" value="Unassembled WGS sequence"/>
</dbReference>
<evidence type="ECO:0000256" key="1">
    <source>
        <dbReference type="ARBA" id="ARBA00001966"/>
    </source>
</evidence>
<dbReference type="Pfam" id="PF00258">
    <property type="entry name" value="Flavodoxin_1"/>
    <property type="match status" value="1"/>
</dbReference>
<keyword evidence="8" id="KW-0479">Metal-binding</keyword>
<evidence type="ECO:0000256" key="5">
    <source>
        <dbReference type="ARBA" id="ARBA00022485"/>
    </source>
</evidence>
<evidence type="ECO:0000256" key="9">
    <source>
        <dbReference type="ARBA" id="ARBA00022741"/>
    </source>
</evidence>
<evidence type="ECO:0000256" key="13">
    <source>
        <dbReference type="ARBA" id="ARBA00025368"/>
    </source>
</evidence>
<evidence type="ECO:0000313" key="18">
    <source>
        <dbReference type="EMBL" id="KAL0079693.1"/>
    </source>
</evidence>
<dbReference type="InterPro" id="IPR029039">
    <property type="entry name" value="Flavoprotein-like_sf"/>
</dbReference>
<dbReference type="PROSITE" id="PS51918">
    <property type="entry name" value="RADICAL_SAM"/>
    <property type="match status" value="1"/>
</dbReference>
<organism evidence="18 19">
    <name type="scientific">Phycomyces blakesleeanus</name>
    <dbReference type="NCBI Taxonomy" id="4837"/>
    <lineage>
        <taxon>Eukaryota</taxon>
        <taxon>Fungi</taxon>
        <taxon>Fungi incertae sedis</taxon>
        <taxon>Mucoromycota</taxon>
        <taxon>Mucoromycotina</taxon>
        <taxon>Mucoromycetes</taxon>
        <taxon>Mucorales</taxon>
        <taxon>Phycomycetaceae</taxon>
        <taxon>Phycomyces</taxon>
    </lineage>
</organism>
<dbReference type="PRINTS" id="PR00369">
    <property type="entry name" value="FLAVODOXIN"/>
</dbReference>
<feature type="region of interest" description="Disordered" evidence="15">
    <location>
        <begin position="306"/>
        <end position="335"/>
    </location>
</feature>
<keyword evidence="9" id="KW-0547">Nucleotide-binding</keyword>
<evidence type="ECO:0000256" key="8">
    <source>
        <dbReference type="ARBA" id="ARBA00022723"/>
    </source>
</evidence>
<evidence type="ECO:0000259" key="17">
    <source>
        <dbReference type="PROSITE" id="PS51918"/>
    </source>
</evidence>
<feature type="domain" description="Flavodoxin-like" evidence="16">
    <location>
        <begin position="99"/>
        <end position="249"/>
    </location>
</feature>
<dbReference type="InterPro" id="IPR001094">
    <property type="entry name" value="Flavdoxin-like"/>
</dbReference>
<evidence type="ECO:0000256" key="6">
    <source>
        <dbReference type="ARBA" id="ARBA00022691"/>
    </source>
</evidence>
<dbReference type="PROSITE" id="PS50902">
    <property type="entry name" value="FLAVODOXIN_LIKE"/>
    <property type="match status" value="1"/>
</dbReference>
<comment type="pathway">
    <text evidence="2">tRNA modification; wybutosine-tRNA(Phe) biosynthesis.</text>
</comment>
<evidence type="ECO:0000259" key="16">
    <source>
        <dbReference type="PROSITE" id="PS50902"/>
    </source>
</evidence>
<keyword evidence="6" id="KW-0949">S-adenosyl-L-methionine</keyword>
<keyword evidence="11" id="KW-0411">Iron-sulfur</keyword>
<feature type="compositionally biased region" description="Acidic residues" evidence="15">
    <location>
        <begin position="268"/>
        <end position="281"/>
    </location>
</feature>
<feature type="region of interest" description="Disordered" evidence="15">
    <location>
        <begin position="35"/>
        <end position="55"/>
    </location>
</feature>
<comment type="function">
    <text evidence="13">Probable component of the wybutosine biosynthesis pathway. Wybutosine is a hyper modified guanosine with a tricyclic base found at the 3'-position adjacent to the anticodon of eukaryotic phenylalanine tRNA. Catalyzes the condensation of N-methylguanine with 2 carbon atoms from pyruvate to form the tricyclic 4-demethylwyosine, an intermediate in wybutosine biosynthesis.</text>
</comment>
<feature type="compositionally biased region" description="Polar residues" evidence="15">
    <location>
        <begin position="35"/>
        <end position="54"/>
    </location>
</feature>
<dbReference type="SFLD" id="SFLDF00284">
    <property type="entry name" value="tRNA_wybutosine-synthesizing"/>
    <property type="match status" value="1"/>
</dbReference>
<keyword evidence="7" id="KW-0819">tRNA processing</keyword>
<dbReference type="InterPro" id="IPR034556">
    <property type="entry name" value="tRNA_wybutosine-synthase"/>
</dbReference>
<dbReference type="InterPro" id="IPR013917">
    <property type="entry name" value="tRNA_wybutosine-synth"/>
</dbReference>
<keyword evidence="10" id="KW-0408">Iron</keyword>
<dbReference type="Pfam" id="PF04055">
    <property type="entry name" value="Radical_SAM"/>
    <property type="match status" value="1"/>
</dbReference>
<comment type="cofactor">
    <cofactor evidence="1">
        <name>[4Fe-4S] cluster</name>
        <dbReference type="ChEBI" id="CHEBI:49883"/>
    </cofactor>
</comment>
<protein>
    <recommendedName>
        <fullName evidence="4">tRNA 4-demethylwyosine synthase (AdoMet-dependent)</fullName>
        <ecNumber evidence="4">4.1.3.44</ecNumber>
    </recommendedName>
</protein>
<dbReference type="InterPro" id="IPR013785">
    <property type="entry name" value="Aldolase_TIM"/>
</dbReference>
<keyword evidence="12" id="KW-0456">Lyase</keyword>
<evidence type="ECO:0000256" key="10">
    <source>
        <dbReference type="ARBA" id="ARBA00023004"/>
    </source>
</evidence>
<comment type="catalytic activity">
    <reaction evidence="14">
        <text>N(1)-methylguanosine(37) in tRNA(Phe) + pyruvate + S-adenosyl-L-methionine = 4-demethylwyosine(37) in tRNA(Phe) + 5'-deoxyadenosine + L-methionine + CO2 + H2O</text>
        <dbReference type="Rhea" id="RHEA:36347"/>
        <dbReference type="Rhea" id="RHEA-COMP:10164"/>
        <dbReference type="Rhea" id="RHEA-COMP:10165"/>
        <dbReference type="ChEBI" id="CHEBI:15361"/>
        <dbReference type="ChEBI" id="CHEBI:15377"/>
        <dbReference type="ChEBI" id="CHEBI:16526"/>
        <dbReference type="ChEBI" id="CHEBI:17319"/>
        <dbReference type="ChEBI" id="CHEBI:57844"/>
        <dbReference type="ChEBI" id="CHEBI:59789"/>
        <dbReference type="ChEBI" id="CHEBI:64315"/>
        <dbReference type="ChEBI" id="CHEBI:73542"/>
        <dbReference type="EC" id="4.1.3.44"/>
    </reaction>
</comment>
<dbReference type="CDD" id="cd01335">
    <property type="entry name" value="Radical_SAM"/>
    <property type="match status" value="1"/>
</dbReference>
<dbReference type="PANTHER" id="PTHR13930:SF0">
    <property type="entry name" value="S-ADENOSYL-L-METHIONINE-DEPENDENT TRNA 4-DEMETHYLWYOSINE SYNTHASE TYW1-RELATED"/>
    <property type="match status" value="1"/>
</dbReference>
<dbReference type="InterPro" id="IPR007197">
    <property type="entry name" value="rSAM"/>
</dbReference>
<evidence type="ECO:0000256" key="7">
    <source>
        <dbReference type="ARBA" id="ARBA00022694"/>
    </source>
</evidence>
<dbReference type="SFLD" id="SFLDG01071">
    <property type="entry name" value="tRNA_wybutosine-synthesizing"/>
    <property type="match status" value="1"/>
</dbReference>
<dbReference type="PANTHER" id="PTHR13930">
    <property type="entry name" value="S-ADENOSYL-L-METHIONINE-DEPENDENT TRNA 4-DEMETHYLWYOSINE SYNTHASE"/>
    <property type="match status" value="1"/>
</dbReference>
<evidence type="ECO:0000256" key="14">
    <source>
        <dbReference type="ARBA" id="ARBA00049466"/>
    </source>
</evidence>
<dbReference type="SUPFAM" id="SSF102114">
    <property type="entry name" value="Radical SAM enzymes"/>
    <property type="match status" value="1"/>
</dbReference>
<proteinExistence type="inferred from homology"/>
<comment type="similarity">
    <text evidence="3">Belongs to the TYW1 family.</text>
</comment>
<sequence length="724" mass="80900">MSGFVNSLLYSFTNILSIGPEQPRDDAVEEGSCGKTSGSCCQSNNDDSTQTSGGSCCKSGPSAEGSCKPATVEEPVKSCQSSPEGCACGSQQPTEIESLKIFYSGLTGTAKGFATQLEDQIKAVSEAVKVKQIQVLDITDYDNEDLLTETSVCVFVLSSYNIEGPLDWFTKWLRDIRYDFRVDRIALNKLRYAVCGLGDSAYGDEFNVASQDIDKWLGQLGATRIYPLGACDKNADQKTQFETWAHQFVSELQDSHSLEYAPTNIEYDSEGEEAEEAEGEDGSPGSGDEMVDLEDMGNMAAKLKAAKQDRADEEEASKDLNVKARPKRQIGDPAKVRSRALNDQPKEVREMVSPMLHKSLTKQGYKIVGSHSGVKICRWTKSALRGRGFCYKHAFYGIQSHLCMETTPSLACANKCVFCWRHHTNPVGTVWRWKVDDPKFILDGAMENHYKMIKQLKGVPGVKAERFQEAKTIRHCALSLVGEPIFYPHINEFVTMLHERNISSFLVTNAQFPEAITNMVPITQLYVSVDAGTKESLKKIDRPLFRDFWERFLGSLESLAEKGQRTVYRLTLVKDHNTEEIDNYVDLIRRGKPSFIEVKGVTYCGYSGASNLTMANVPYHVEVVDFCKKVIAKLGSGYEISCEHAHSCSILIASTDFKVNGEWHTHIDYERFFALVKSGQPFTSLDYMAKTPDWAIFGTDEAGFDPEETRFYRKNRKEVVPPVL</sequence>
<dbReference type="Pfam" id="PF08608">
    <property type="entry name" value="Wyosine_form"/>
    <property type="match status" value="1"/>
</dbReference>
<keyword evidence="19" id="KW-1185">Reference proteome</keyword>
<evidence type="ECO:0000256" key="11">
    <source>
        <dbReference type="ARBA" id="ARBA00023014"/>
    </source>
</evidence>
<comment type="caution">
    <text evidence="18">The sequence shown here is derived from an EMBL/GenBank/DDBJ whole genome shotgun (WGS) entry which is preliminary data.</text>
</comment>
<dbReference type="InterPro" id="IPR058240">
    <property type="entry name" value="rSAM_sf"/>
</dbReference>
<name>A0ABR3AQR0_PHYBL</name>
<dbReference type="InterPro" id="IPR008254">
    <property type="entry name" value="Flavodoxin/NO_synth"/>
</dbReference>
<keyword evidence="5" id="KW-0004">4Fe-4S</keyword>
<dbReference type="Gene3D" id="3.40.50.360">
    <property type="match status" value="1"/>
</dbReference>
<dbReference type="Gene3D" id="3.20.20.70">
    <property type="entry name" value="Aldolase class I"/>
    <property type="match status" value="1"/>
</dbReference>
<evidence type="ECO:0000256" key="12">
    <source>
        <dbReference type="ARBA" id="ARBA00023239"/>
    </source>
</evidence>
<evidence type="ECO:0000256" key="3">
    <source>
        <dbReference type="ARBA" id="ARBA00010115"/>
    </source>
</evidence>
<evidence type="ECO:0000256" key="4">
    <source>
        <dbReference type="ARBA" id="ARBA00012821"/>
    </source>
</evidence>
<evidence type="ECO:0000313" key="19">
    <source>
        <dbReference type="Proteomes" id="UP001448207"/>
    </source>
</evidence>
<dbReference type="EC" id="4.1.3.44" evidence="4"/>